<sequence length="471" mass="51155">MSRREYYYSLPDIAAVVPSSPAETEASELDWRRSKVSISALARGHHLGTQWRTAIVTRRACRKSCRECCRADKKGAATTRGEDKMCGRQRRCSGWPRQKRFPNLTKMTEDCGVGLRERRGPSGAASVGRGQETRPAERAIESRSLVLDEKALGGEFQDFTLKRGEGRPPQGRIAQWVHAAECNLADIEGRVCPARAALGHAGRAPFLLAEERAPLIPEAEPAPPGGIIAAASISVTPRRRAATLSPVRYIPALRTRHAGKPCSSAAIYGRKGELGIAICVHSPRRSRRIVDTLATSQVDRIRTGREYSGSINSPSAPSISGPTPESAEDACERSLRRSAAPFSELRNSNVSLMLKRSLRASPHNGTSDSNQSKPPQPLRTAARVRGSLDGGDTQCPPFIFQRRSRGPSAEGWQAGLGRGLVLAWAAQGPGTEIRMRAQCFPKASICRSRSRRVTAVRNSLHSFLPHPATAS</sequence>
<evidence type="ECO:0000313" key="2">
    <source>
        <dbReference type="Proteomes" id="UP000821845"/>
    </source>
</evidence>
<reference evidence="1" key="1">
    <citation type="submission" date="2020-05" db="EMBL/GenBank/DDBJ databases">
        <title>Large-scale comparative analyses of tick genomes elucidate their genetic diversity and vector capacities.</title>
        <authorList>
            <person name="Jia N."/>
            <person name="Wang J."/>
            <person name="Shi W."/>
            <person name="Du L."/>
            <person name="Sun Y."/>
            <person name="Zhan W."/>
            <person name="Jiang J."/>
            <person name="Wang Q."/>
            <person name="Zhang B."/>
            <person name="Ji P."/>
            <person name="Sakyi L.B."/>
            <person name="Cui X."/>
            <person name="Yuan T."/>
            <person name="Jiang B."/>
            <person name="Yang W."/>
            <person name="Lam T.T.-Y."/>
            <person name="Chang Q."/>
            <person name="Ding S."/>
            <person name="Wang X."/>
            <person name="Zhu J."/>
            <person name="Ruan X."/>
            <person name="Zhao L."/>
            <person name="Wei J."/>
            <person name="Que T."/>
            <person name="Du C."/>
            <person name="Cheng J."/>
            <person name="Dai P."/>
            <person name="Han X."/>
            <person name="Huang E."/>
            <person name="Gao Y."/>
            <person name="Liu J."/>
            <person name="Shao H."/>
            <person name="Ye R."/>
            <person name="Li L."/>
            <person name="Wei W."/>
            <person name="Wang X."/>
            <person name="Wang C."/>
            <person name="Yang T."/>
            <person name="Huo Q."/>
            <person name="Li W."/>
            <person name="Guo W."/>
            <person name="Chen H."/>
            <person name="Zhou L."/>
            <person name="Ni X."/>
            <person name="Tian J."/>
            <person name="Zhou Y."/>
            <person name="Sheng Y."/>
            <person name="Liu T."/>
            <person name="Pan Y."/>
            <person name="Xia L."/>
            <person name="Li J."/>
            <person name="Zhao F."/>
            <person name="Cao W."/>
        </authorList>
    </citation>
    <scope>NUCLEOTIDE SEQUENCE</scope>
    <source>
        <strain evidence="1">Hyas-2018</strain>
    </source>
</reference>
<comment type="caution">
    <text evidence="1">The sequence shown here is derived from an EMBL/GenBank/DDBJ whole genome shotgun (WGS) entry which is preliminary data.</text>
</comment>
<organism evidence="1 2">
    <name type="scientific">Hyalomma asiaticum</name>
    <name type="common">Tick</name>
    <dbReference type="NCBI Taxonomy" id="266040"/>
    <lineage>
        <taxon>Eukaryota</taxon>
        <taxon>Metazoa</taxon>
        <taxon>Ecdysozoa</taxon>
        <taxon>Arthropoda</taxon>
        <taxon>Chelicerata</taxon>
        <taxon>Arachnida</taxon>
        <taxon>Acari</taxon>
        <taxon>Parasitiformes</taxon>
        <taxon>Ixodida</taxon>
        <taxon>Ixodoidea</taxon>
        <taxon>Ixodidae</taxon>
        <taxon>Hyalomminae</taxon>
        <taxon>Hyalomma</taxon>
    </lineage>
</organism>
<dbReference type="Proteomes" id="UP000821845">
    <property type="component" value="Chromosome 1"/>
</dbReference>
<name>A0ACB7TRR4_HYAAI</name>
<proteinExistence type="predicted"/>
<protein>
    <submittedName>
        <fullName evidence="1">Uncharacterized protein</fullName>
    </submittedName>
</protein>
<accession>A0ACB7TRR4</accession>
<evidence type="ECO:0000313" key="1">
    <source>
        <dbReference type="EMBL" id="KAH6948831.1"/>
    </source>
</evidence>
<keyword evidence="2" id="KW-1185">Reference proteome</keyword>
<dbReference type="EMBL" id="CM023481">
    <property type="protein sequence ID" value="KAH6948831.1"/>
    <property type="molecule type" value="Genomic_DNA"/>
</dbReference>
<gene>
    <name evidence="1" type="ORF">HPB50_026567</name>
</gene>